<proteinExistence type="predicted"/>
<organism evidence="3 4">
    <name type="scientific">Chitinophaga parva</name>
    <dbReference type="NCBI Taxonomy" id="2169414"/>
    <lineage>
        <taxon>Bacteria</taxon>
        <taxon>Pseudomonadati</taxon>
        <taxon>Bacteroidota</taxon>
        <taxon>Chitinophagia</taxon>
        <taxon>Chitinophagales</taxon>
        <taxon>Chitinophagaceae</taxon>
        <taxon>Chitinophaga</taxon>
    </lineage>
</organism>
<evidence type="ECO:0000313" key="3">
    <source>
        <dbReference type="EMBL" id="PUZ29365.1"/>
    </source>
</evidence>
<dbReference type="AlphaFoldDB" id="A0A2T7BNV9"/>
<sequence length="387" mass="43086">MFADYRSQVLAFYARKKAENALSHRLLHASPANLKDECLEVCSTRYLRKDERALSGFFGKQDGKEGYLRAIKRLDTDKFRPPVNFLKGRVPGSDEKNVELVAWLIDFDQRPFEFGKQYGELDAANADVEEGEKAAVKGETEQLGRNEAVVEKATGQEAGEEAEMEDETEREGKKDAGPGDGAEREGKKEAGPENKTAQAVVDAQETKSGDVGRQAPGGTEAQPSESAAAPRLFLLSGGKAQRMPWLKRRQLIMFILCLATMLAGAGVYLAFKFKWGMPPEGCMYWAGDHYERISCNEKKANTLIIAYDAEHLAHFRKITTPDTITYKAVGRVWYIKLNGNLEYFTADGYHPVEIHRKLHPITEYIIRTYLHPAADSTLISGGNGVTN</sequence>
<evidence type="ECO:0000256" key="1">
    <source>
        <dbReference type="SAM" id="MobiDB-lite"/>
    </source>
</evidence>
<feature type="region of interest" description="Disordered" evidence="1">
    <location>
        <begin position="132"/>
        <end position="226"/>
    </location>
</feature>
<keyword evidence="2" id="KW-0812">Transmembrane</keyword>
<comment type="caution">
    <text evidence="3">The sequence shown here is derived from an EMBL/GenBank/DDBJ whole genome shotgun (WGS) entry which is preliminary data.</text>
</comment>
<feature type="transmembrane region" description="Helical" evidence="2">
    <location>
        <begin position="251"/>
        <end position="271"/>
    </location>
</feature>
<name>A0A2T7BNV9_9BACT</name>
<keyword evidence="2" id="KW-0472">Membrane</keyword>
<reference evidence="3 4" key="1">
    <citation type="submission" date="2018-04" db="EMBL/GenBank/DDBJ databases">
        <title>Chitinophaga fuyangensis sp. nov., isolated from soil in a chemical factory.</title>
        <authorList>
            <person name="Chen K."/>
        </authorList>
    </citation>
    <scope>NUCLEOTIDE SEQUENCE [LARGE SCALE GENOMIC DNA]</scope>
    <source>
        <strain evidence="3 4">LY-1</strain>
    </source>
</reference>
<protein>
    <submittedName>
        <fullName evidence="3">Uncharacterized protein</fullName>
    </submittedName>
</protein>
<feature type="compositionally biased region" description="Acidic residues" evidence="1">
    <location>
        <begin position="158"/>
        <end position="169"/>
    </location>
</feature>
<feature type="compositionally biased region" description="Basic and acidic residues" evidence="1">
    <location>
        <begin position="132"/>
        <end position="150"/>
    </location>
</feature>
<keyword evidence="4" id="KW-1185">Reference proteome</keyword>
<gene>
    <name evidence="3" type="ORF">DCC81_07890</name>
</gene>
<evidence type="ECO:0000313" key="4">
    <source>
        <dbReference type="Proteomes" id="UP000244450"/>
    </source>
</evidence>
<keyword evidence="2" id="KW-1133">Transmembrane helix</keyword>
<dbReference type="Proteomes" id="UP000244450">
    <property type="component" value="Unassembled WGS sequence"/>
</dbReference>
<dbReference type="EMBL" id="QCYK01000001">
    <property type="protein sequence ID" value="PUZ29365.1"/>
    <property type="molecule type" value="Genomic_DNA"/>
</dbReference>
<evidence type="ECO:0000256" key="2">
    <source>
        <dbReference type="SAM" id="Phobius"/>
    </source>
</evidence>
<feature type="compositionally biased region" description="Basic and acidic residues" evidence="1">
    <location>
        <begin position="170"/>
        <end position="192"/>
    </location>
</feature>
<accession>A0A2T7BNV9</accession>